<sequence length="36" mass="4283">KNYGRLFPYISSIIMCFGLLVYLVMRLPKLFKKQMA</sequence>
<accession>A0A382PIG2</accession>
<feature type="transmembrane region" description="Helical" evidence="1">
    <location>
        <begin position="6"/>
        <end position="25"/>
    </location>
</feature>
<evidence type="ECO:0000256" key="1">
    <source>
        <dbReference type="SAM" id="Phobius"/>
    </source>
</evidence>
<proteinExistence type="predicted"/>
<evidence type="ECO:0000313" key="2">
    <source>
        <dbReference type="EMBL" id="SVC73036.1"/>
    </source>
</evidence>
<keyword evidence="1" id="KW-1133">Transmembrane helix</keyword>
<name>A0A382PIG2_9ZZZZ</name>
<organism evidence="2">
    <name type="scientific">marine metagenome</name>
    <dbReference type="NCBI Taxonomy" id="408172"/>
    <lineage>
        <taxon>unclassified sequences</taxon>
        <taxon>metagenomes</taxon>
        <taxon>ecological metagenomes</taxon>
    </lineage>
</organism>
<keyword evidence="1" id="KW-0472">Membrane</keyword>
<dbReference type="AlphaFoldDB" id="A0A382PIG2"/>
<dbReference type="EMBL" id="UINC01107564">
    <property type="protein sequence ID" value="SVC73036.1"/>
    <property type="molecule type" value="Genomic_DNA"/>
</dbReference>
<reference evidence="2" key="1">
    <citation type="submission" date="2018-05" db="EMBL/GenBank/DDBJ databases">
        <authorList>
            <person name="Lanie J.A."/>
            <person name="Ng W.-L."/>
            <person name="Kazmierczak K.M."/>
            <person name="Andrzejewski T.M."/>
            <person name="Davidsen T.M."/>
            <person name="Wayne K.J."/>
            <person name="Tettelin H."/>
            <person name="Glass J.I."/>
            <person name="Rusch D."/>
            <person name="Podicherti R."/>
            <person name="Tsui H.-C.T."/>
            <person name="Winkler M.E."/>
        </authorList>
    </citation>
    <scope>NUCLEOTIDE SEQUENCE</scope>
</reference>
<keyword evidence="1" id="KW-0812">Transmembrane</keyword>
<protein>
    <submittedName>
        <fullName evidence="2">Uncharacterized protein</fullName>
    </submittedName>
</protein>
<gene>
    <name evidence="2" type="ORF">METZ01_LOCUS325890</name>
</gene>
<feature type="non-terminal residue" evidence="2">
    <location>
        <position position="1"/>
    </location>
</feature>